<feature type="compositionally biased region" description="Basic residues" evidence="1">
    <location>
        <begin position="105"/>
        <end position="117"/>
    </location>
</feature>
<protein>
    <submittedName>
        <fullName evidence="2">Uncharacterized protein</fullName>
    </submittedName>
</protein>
<evidence type="ECO:0000313" key="2">
    <source>
        <dbReference type="EMBL" id="KAJ7703547.1"/>
    </source>
</evidence>
<comment type="caution">
    <text evidence="2">The sequence shown here is derived from an EMBL/GenBank/DDBJ whole genome shotgun (WGS) entry which is preliminary data.</text>
</comment>
<sequence length="531" mass="59113">MTNQDQVSASAARPAIVITPKSRGRARVVCADEACYWQEIYIKCVRQTGGSSQLRDMCPPPTTRMRIEVFLQSRHRIVPNTRARAFELGGNSRPSRARAGFASVHPHRSTTAPHRRTTRTIVKRTQPRGPAIESGNRVPKFCVNESREVERTWPRAFGLRLGDVKLHTGLVKMVSGLTRIRRTVPQLAQSWNLGITFGSSMSRARSSEGVWTVSRSFEMVSSLTRKTKFTPRGPAIQIAPPRCNREIARGRADAEQGHSGRRPEYEHSRMGDKSGRRGGVVARPRPPPIKVQVEQPRRYANRQYHGGVHAYELRRMGGAGRKTNPQPLAYRVLRGWVRWVYTHLFRSLIRAHSPARSLARAHSPVRGRNLVPRLPLGRGRPLLGAVRDEESGKAKGERRSAGGARDAQCPLRLLRRRALPRDVPLLAAEVAFDGVRAAPCSVALLAAYSAAHQHPKHPMINGGQRRTVVAAGRVWGRGARAVERARNAGAWRAASGSRRKARRVNIFVAVVVAEREKIRLSLRVLGLRVGM</sequence>
<name>A0AAD7GNR4_MYCRO</name>
<dbReference type="AlphaFoldDB" id="A0AAD7GNR4"/>
<accession>A0AAD7GNR4</accession>
<feature type="compositionally biased region" description="Basic and acidic residues" evidence="1">
    <location>
        <begin position="246"/>
        <end position="275"/>
    </location>
</feature>
<keyword evidence="3" id="KW-1185">Reference proteome</keyword>
<feature type="compositionally biased region" description="Basic and acidic residues" evidence="1">
    <location>
        <begin position="386"/>
        <end position="400"/>
    </location>
</feature>
<dbReference type="EMBL" id="JARKIE010000012">
    <property type="protein sequence ID" value="KAJ7703547.1"/>
    <property type="molecule type" value="Genomic_DNA"/>
</dbReference>
<feature type="region of interest" description="Disordered" evidence="1">
    <location>
        <begin position="89"/>
        <end position="117"/>
    </location>
</feature>
<proteinExistence type="predicted"/>
<organism evidence="2 3">
    <name type="scientific">Mycena rosella</name>
    <name type="common">Pink bonnet</name>
    <name type="synonym">Agaricus rosellus</name>
    <dbReference type="NCBI Taxonomy" id="1033263"/>
    <lineage>
        <taxon>Eukaryota</taxon>
        <taxon>Fungi</taxon>
        <taxon>Dikarya</taxon>
        <taxon>Basidiomycota</taxon>
        <taxon>Agaricomycotina</taxon>
        <taxon>Agaricomycetes</taxon>
        <taxon>Agaricomycetidae</taxon>
        <taxon>Agaricales</taxon>
        <taxon>Marasmiineae</taxon>
        <taxon>Mycenaceae</taxon>
        <taxon>Mycena</taxon>
    </lineage>
</organism>
<feature type="region of interest" description="Disordered" evidence="1">
    <location>
        <begin position="246"/>
        <end position="287"/>
    </location>
</feature>
<feature type="region of interest" description="Disordered" evidence="1">
    <location>
        <begin position="386"/>
        <end position="406"/>
    </location>
</feature>
<evidence type="ECO:0000256" key="1">
    <source>
        <dbReference type="SAM" id="MobiDB-lite"/>
    </source>
</evidence>
<gene>
    <name evidence="2" type="ORF">B0H17DRAFT_1127178</name>
</gene>
<evidence type="ECO:0000313" key="3">
    <source>
        <dbReference type="Proteomes" id="UP001221757"/>
    </source>
</evidence>
<dbReference type="Proteomes" id="UP001221757">
    <property type="component" value="Unassembled WGS sequence"/>
</dbReference>
<reference evidence="2" key="1">
    <citation type="submission" date="2023-03" db="EMBL/GenBank/DDBJ databases">
        <title>Massive genome expansion in bonnet fungi (Mycena s.s.) driven by repeated elements and novel gene families across ecological guilds.</title>
        <authorList>
            <consortium name="Lawrence Berkeley National Laboratory"/>
            <person name="Harder C.B."/>
            <person name="Miyauchi S."/>
            <person name="Viragh M."/>
            <person name="Kuo A."/>
            <person name="Thoen E."/>
            <person name="Andreopoulos B."/>
            <person name="Lu D."/>
            <person name="Skrede I."/>
            <person name="Drula E."/>
            <person name="Henrissat B."/>
            <person name="Morin E."/>
            <person name="Kohler A."/>
            <person name="Barry K."/>
            <person name="LaButti K."/>
            <person name="Morin E."/>
            <person name="Salamov A."/>
            <person name="Lipzen A."/>
            <person name="Mereny Z."/>
            <person name="Hegedus B."/>
            <person name="Baldrian P."/>
            <person name="Stursova M."/>
            <person name="Weitz H."/>
            <person name="Taylor A."/>
            <person name="Grigoriev I.V."/>
            <person name="Nagy L.G."/>
            <person name="Martin F."/>
            <person name="Kauserud H."/>
        </authorList>
    </citation>
    <scope>NUCLEOTIDE SEQUENCE</scope>
    <source>
        <strain evidence="2">CBHHK067</strain>
    </source>
</reference>